<comment type="caution">
    <text evidence="1">The sequence shown here is derived from an EMBL/GenBank/DDBJ whole genome shotgun (WGS) entry which is preliminary data.</text>
</comment>
<organism evidence="1 2">
    <name type="scientific">Paragemmobacter amnigenus</name>
    <dbReference type="NCBI Taxonomy" id="2852097"/>
    <lineage>
        <taxon>Bacteria</taxon>
        <taxon>Pseudomonadati</taxon>
        <taxon>Pseudomonadota</taxon>
        <taxon>Alphaproteobacteria</taxon>
        <taxon>Rhodobacterales</taxon>
        <taxon>Paracoccaceae</taxon>
        <taxon>Paragemmobacter</taxon>
    </lineage>
</organism>
<reference evidence="1 2" key="1">
    <citation type="submission" date="2021-06" db="EMBL/GenBank/DDBJ databases">
        <title>Rhodobacteraceae bacterium strain HSP-20.</title>
        <authorList>
            <person name="Chen W.-M."/>
        </authorList>
    </citation>
    <scope>NUCLEOTIDE SEQUENCE [LARGE SCALE GENOMIC DNA]</scope>
    <source>
        <strain evidence="1 2">HSP-20</strain>
    </source>
</reference>
<dbReference type="Proteomes" id="UP000731907">
    <property type="component" value="Unassembled WGS sequence"/>
</dbReference>
<name>A0ABS6IXN0_9RHOB</name>
<evidence type="ECO:0000313" key="1">
    <source>
        <dbReference type="EMBL" id="MBU9696266.1"/>
    </source>
</evidence>
<accession>A0ABS6IXN0</accession>
<dbReference type="InterPro" id="IPR011739">
    <property type="entry name" value="GTA_rcc01693"/>
</dbReference>
<keyword evidence="2" id="KW-1185">Reference proteome</keyword>
<gene>
    <name evidence="1" type="ORF">GU927_000250</name>
</gene>
<sequence length="65" mass="7111">MMDWAGLMRAGIGGLRLRPAEFWALTPAELRLMMGMGAALVPPLSRARLEELAAAFPDRERADGE</sequence>
<evidence type="ECO:0000313" key="2">
    <source>
        <dbReference type="Proteomes" id="UP000731907"/>
    </source>
</evidence>
<protein>
    <submittedName>
        <fullName evidence="1">Phage tail assembly chaperone</fullName>
    </submittedName>
</protein>
<proteinExistence type="predicted"/>
<dbReference type="RefSeq" id="WP_161760200.1">
    <property type="nucleotide sequence ID" value="NZ_JAAATX020000001.1"/>
</dbReference>
<dbReference type="EMBL" id="JAAATX020000001">
    <property type="protein sequence ID" value="MBU9696266.1"/>
    <property type="molecule type" value="Genomic_DNA"/>
</dbReference>
<dbReference type="InterPro" id="IPR019056">
    <property type="entry name" value="Phage_TAC_6"/>
</dbReference>
<dbReference type="NCBIfam" id="TIGR02216">
    <property type="entry name" value="phage_TIGR02216"/>
    <property type="match status" value="1"/>
</dbReference>
<dbReference type="Pfam" id="PF09550">
    <property type="entry name" value="Phage_TAC_6"/>
    <property type="match status" value="1"/>
</dbReference>